<dbReference type="Gene3D" id="3.40.50.300">
    <property type="entry name" value="P-loop containing nucleotide triphosphate hydrolases"/>
    <property type="match status" value="1"/>
</dbReference>
<dbReference type="Gene3D" id="3.90.1200.10">
    <property type="match status" value="1"/>
</dbReference>
<dbReference type="GO" id="GO:0005524">
    <property type="term" value="F:ATP binding"/>
    <property type="evidence" value="ECO:0007669"/>
    <property type="project" value="UniProtKB-KW"/>
</dbReference>
<dbReference type="Pfam" id="PF13671">
    <property type="entry name" value="AAA_33"/>
    <property type="match status" value="1"/>
</dbReference>
<proteinExistence type="inferred from homology"/>
<evidence type="ECO:0000256" key="2">
    <source>
        <dbReference type="ARBA" id="ARBA00008420"/>
    </source>
</evidence>
<evidence type="ECO:0000313" key="10">
    <source>
        <dbReference type="Proteomes" id="UP000186868"/>
    </source>
</evidence>
<dbReference type="PANTHER" id="PTHR43883:SF1">
    <property type="entry name" value="GLUCONOKINASE"/>
    <property type="match status" value="1"/>
</dbReference>
<dbReference type="SUPFAM" id="SSF56112">
    <property type="entry name" value="Protein kinase-like (PK-like)"/>
    <property type="match status" value="1"/>
</dbReference>
<evidence type="ECO:0000256" key="8">
    <source>
        <dbReference type="ARBA" id="ARBA00048090"/>
    </source>
</evidence>
<evidence type="ECO:0000256" key="4">
    <source>
        <dbReference type="ARBA" id="ARBA00022679"/>
    </source>
</evidence>
<organism evidence="9 10">
    <name type="scientific">Hydrococcus rivularis NIES-593</name>
    <dbReference type="NCBI Taxonomy" id="1921803"/>
    <lineage>
        <taxon>Bacteria</taxon>
        <taxon>Bacillati</taxon>
        <taxon>Cyanobacteriota</taxon>
        <taxon>Cyanophyceae</taxon>
        <taxon>Pleurocapsales</taxon>
        <taxon>Hydrococcaceae</taxon>
        <taxon>Hydrococcus</taxon>
    </lineage>
</organism>
<keyword evidence="5" id="KW-0547">Nucleotide-binding</keyword>
<dbReference type="RefSeq" id="WP_073599972.1">
    <property type="nucleotide sequence ID" value="NZ_MRCB01000014.1"/>
</dbReference>
<evidence type="ECO:0000256" key="5">
    <source>
        <dbReference type="ARBA" id="ARBA00022741"/>
    </source>
</evidence>
<dbReference type="STRING" id="1921803.NIES593_12885"/>
<dbReference type="Proteomes" id="UP000186868">
    <property type="component" value="Unassembled WGS sequence"/>
</dbReference>
<dbReference type="SUPFAM" id="SSF52540">
    <property type="entry name" value="P-loop containing nucleoside triphosphate hydrolases"/>
    <property type="match status" value="1"/>
</dbReference>
<dbReference type="CDD" id="cd02021">
    <property type="entry name" value="GntK"/>
    <property type="match status" value="1"/>
</dbReference>
<keyword evidence="6 9" id="KW-0418">Kinase</keyword>
<evidence type="ECO:0000256" key="3">
    <source>
        <dbReference type="ARBA" id="ARBA00012054"/>
    </source>
</evidence>
<gene>
    <name evidence="9" type="ORF">NIES593_12885</name>
</gene>
<dbReference type="InterPro" id="IPR011009">
    <property type="entry name" value="Kinase-like_dom_sf"/>
</dbReference>
<dbReference type="EMBL" id="MRCB01000014">
    <property type="protein sequence ID" value="OKH22365.1"/>
    <property type="molecule type" value="Genomic_DNA"/>
</dbReference>
<evidence type="ECO:0000256" key="7">
    <source>
        <dbReference type="ARBA" id="ARBA00022840"/>
    </source>
</evidence>
<dbReference type="InterPro" id="IPR006001">
    <property type="entry name" value="Therm_gnt_kin"/>
</dbReference>
<accession>A0A1U7HFP0</accession>
<comment type="catalytic activity">
    <reaction evidence="8">
        <text>D-gluconate + ATP = 6-phospho-D-gluconate + ADP + H(+)</text>
        <dbReference type="Rhea" id="RHEA:19433"/>
        <dbReference type="ChEBI" id="CHEBI:15378"/>
        <dbReference type="ChEBI" id="CHEBI:18391"/>
        <dbReference type="ChEBI" id="CHEBI:30616"/>
        <dbReference type="ChEBI" id="CHEBI:58759"/>
        <dbReference type="ChEBI" id="CHEBI:456216"/>
        <dbReference type="EC" id="2.7.1.12"/>
    </reaction>
</comment>
<keyword evidence="4" id="KW-0808">Transferase</keyword>
<comment type="caution">
    <text evidence="9">The sequence shown here is derived from an EMBL/GenBank/DDBJ whole genome shotgun (WGS) entry which is preliminary data.</text>
</comment>
<dbReference type="InterPro" id="IPR052732">
    <property type="entry name" value="Cell-binding_unc_protein"/>
</dbReference>
<keyword evidence="7" id="KW-0067">ATP-binding</keyword>
<name>A0A1U7HFP0_9CYAN</name>
<dbReference type="PANTHER" id="PTHR43883">
    <property type="entry name" value="SLR0207 PROTEIN"/>
    <property type="match status" value="1"/>
</dbReference>
<sequence>MSATFTPLIEQMQKPEFYPHPVREPIQLIQTHCSSVLLAGDYVYKLKKSVNFGFLDFSTLGKRQHFLNEELRLNKAIAPDIYLEVLPITQVRDRFILDGTGEPVEYVLKMHRFPQENLFINMIEQGKLTETHLEDLGKVVARFHRQTATNDYIRSFGEVEKIKEAVDENYDQTEKYIGIAQTQKQYDETKQFSDNFFSQKKALFKHRQDSDRIRECHGDLHLKNICLWHDKIQLFDRIEFNEPFRFVDVMYDVAFTVMDLDARGRKDFSNIFLNTYLEETGDWQGLQVLPLYLSRQAYVRAKVTSLLLDDPAISEEDKQIARQTAANYYRLAWEYTRTTRGQLILMSGLSGSGKTTVAKQLAKRIGAIHIRSDAVRKHLAGIEISERGGDQLYTPQMSQKTYERLLELGKMLVSEGYSVILDAKYDRHRWRDPAIDYACSNNIPLWIIHCSAPMEVLRDRILQRTKDISDATVDLLAQQRATAEPFSELERAYVTTIDTTDPDWISQLDSLEKPK</sequence>
<dbReference type="EC" id="2.7.1.12" evidence="3"/>
<reference evidence="9 10" key="1">
    <citation type="submission" date="2016-11" db="EMBL/GenBank/DDBJ databases">
        <title>Draft Genome Sequences of Nine Cyanobacterial Strains from Diverse Habitats.</title>
        <authorList>
            <person name="Zhu T."/>
            <person name="Hou S."/>
            <person name="Lu X."/>
            <person name="Hess W.R."/>
        </authorList>
    </citation>
    <scope>NUCLEOTIDE SEQUENCE [LARGE SCALE GENOMIC DNA]</scope>
    <source>
        <strain evidence="9 10">NIES-593</strain>
    </source>
</reference>
<dbReference type="OrthoDB" id="9810277at2"/>
<dbReference type="AlphaFoldDB" id="A0A1U7HFP0"/>
<protein>
    <recommendedName>
        <fullName evidence="3">gluconokinase</fullName>
        <ecNumber evidence="3">2.7.1.12</ecNumber>
    </recommendedName>
</protein>
<evidence type="ECO:0000256" key="1">
    <source>
        <dbReference type="ARBA" id="ARBA00004761"/>
    </source>
</evidence>
<dbReference type="GO" id="GO:0005975">
    <property type="term" value="P:carbohydrate metabolic process"/>
    <property type="evidence" value="ECO:0007669"/>
    <property type="project" value="InterPro"/>
</dbReference>
<comment type="pathway">
    <text evidence="1">Carbohydrate acid metabolism.</text>
</comment>
<comment type="similarity">
    <text evidence="2">Belongs to the gluconokinase GntK/GntV family.</text>
</comment>
<dbReference type="GO" id="GO:0046316">
    <property type="term" value="F:gluconokinase activity"/>
    <property type="evidence" value="ECO:0007669"/>
    <property type="project" value="UniProtKB-EC"/>
</dbReference>
<keyword evidence="10" id="KW-1185">Reference proteome</keyword>
<dbReference type="InterPro" id="IPR027417">
    <property type="entry name" value="P-loop_NTPase"/>
</dbReference>
<evidence type="ECO:0000313" key="9">
    <source>
        <dbReference type="EMBL" id="OKH22365.1"/>
    </source>
</evidence>
<evidence type="ECO:0000256" key="6">
    <source>
        <dbReference type="ARBA" id="ARBA00022777"/>
    </source>
</evidence>